<dbReference type="EMBL" id="QJJG01000044">
    <property type="protein sequence ID" value="PXW32797.1"/>
    <property type="molecule type" value="Genomic_DNA"/>
</dbReference>
<evidence type="ECO:0000313" key="2">
    <source>
        <dbReference type="EMBL" id="PXW32797.1"/>
    </source>
</evidence>
<sequence>MKDFKMEAFVVFTREETTDPEELATYSAGVGPSFDGHDVTFLAAYGAMEHLEGPPVEGAVILRFPTMQAARDWYHSPAYQTIAAHRFAGSRYRAFVIEGRR</sequence>
<feature type="domain" description="DUF1330" evidence="1">
    <location>
        <begin position="8"/>
        <end position="99"/>
    </location>
</feature>
<evidence type="ECO:0000259" key="1">
    <source>
        <dbReference type="Pfam" id="PF07045"/>
    </source>
</evidence>
<dbReference type="InterPro" id="IPR011008">
    <property type="entry name" value="Dimeric_a/b-barrel"/>
</dbReference>
<evidence type="ECO:0000313" key="3">
    <source>
        <dbReference type="Proteomes" id="UP000247485"/>
    </source>
</evidence>
<name>A0A318F2T8_KLEOX</name>
<gene>
    <name evidence="2" type="ORF">DET57_14411</name>
</gene>
<accession>A0A318F2T8</accession>
<dbReference type="SUPFAM" id="SSF54909">
    <property type="entry name" value="Dimeric alpha+beta barrel"/>
    <property type="match status" value="1"/>
</dbReference>
<dbReference type="Pfam" id="PF07045">
    <property type="entry name" value="DUF1330"/>
    <property type="match status" value="1"/>
</dbReference>
<proteinExistence type="predicted"/>
<comment type="caution">
    <text evidence="2">The sequence shown here is derived from an EMBL/GenBank/DDBJ whole genome shotgun (WGS) entry which is preliminary data.</text>
</comment>
<dbReference type="Proteomes" id="UP000247485">
    <property type="component" value="Unassembled WGS sequence"/>
</dbReference>
<organism evidence="2 3">
    <name type="scientific">Klebsiella oxytoca</name>
    <dbReference type="NCBI Taxonomy" id="571"/>
    <lineage>
        <taxon>Bacteria</taxon>
        <taxon>Pseudomonadati</taxon>
        <taxon>Pseudomonadota</taxon>
        <taxon>Gammaproteobacteria</taxon>
        <taxon>Enterobacterales</taxon>
        <taxon>Enterobacteriaceae</taxon>
        <taxon>Klebsiella/Raoultella group</taxon>
        <taxon>Klebsiella</taxon>
    </lineage>
</organism>
<dbReference type="PANTHER" id="PTHR41521">
    <property type="match status" value="1"/>
</dbReference>
<dbReference type="Gene3D" id="3.30.70.100">
    <property type="match status" value="1"/>
</dbReference>
<dbReference type="PANTHER" id="PTHR41521:SF4">
    <property type="entry name" value="BLR0684 PROTEIN"/>
    <property type="match status" value="1"/>
</dbReference>
<dbReference type="InterPro" id="IPR010753">
    <property type="entry name" value="DUF1330"/>
</dbReference>
<protein>
    <submittedName>
        <fullName evidence="2">Uncharacterized protein (DUF1330 family)</fullName>
    </submittedName>
</protein>
<reference evidence="2 3" key="1">
    <citation type="submission" date="2018-05" db="EMBL/GenBank/DDBJ databases">
        <title>Freshwater and sediment microbial communities from various areas in North America, analyzing microbe dynamics in response to fracking.</title>
        <authorList>
            <person name="Lamendella R."/>
        </authorList>
    </citation>
    <scope>NUCLEOTIDE SEQUENCE [LARGE SCALE GENOMIC DNA]</scope>
    <source>
        <strain evidence="2 3">67</strain>
    </source>
</reference>
<dbReference type="AlphaFoldDB" id="A0A318F2T8"/>